<reference evidence="3" key="2">
    <citation type="submission" date="2019-06" db="EMBL/GenBank/DDBJ databases">
        <title>Co-occurence of chitin degradation, pigmentation and bioactivity in marine Pseudoalteromonas.</title>
        <authorList>
            <person name="Sonnenschein E.C."/>
            <person name="Bech P.K."/>
        </authorList>
    </citation>
    <scope>NUCLEOTIDE SEQUENCE [LARGE SCALE GENOMIC DNA]</scope>
    <source>
        <strain evidence="3">S2897</strain>
    </source>
</reference>
<dbReference type="SMART" id="SM00091">
    <property type="entry name" value="PAS"/>
    <property type="match status" value="1"/>
</dbReference>
<dbReference type="NCBIfam" id="TIGR00229">
    <property type="entry name" value="sensory_box"/>
    <property type="match status" value="1"/>
</dbReference>
<feature type="non-terminal residue" evidence="2">
    <location>
        <position position="1"/>
    </location>
</feature>
<proteinExistence type="predicted"/>
<dbReference type="RefSeq" id="WP_138549303.1">
    <property type="nucleotide sequence ID" value="NZ_PNCG01000488.1"/>
</dbReference>
<feature type="domain" description="PAS" evidence="1">
    <location>
        <begin position="14"/>
        <end position="92"/>
    </location>
</feature>
<dbReference type="Pfam" id="PF00989">
    <property type="entry name" value="PAS"/>
    <property type="match status" value="1"/>
</dbReference>
<dbReference type="Proteomes" id="UP000305874">
    <property type="component" value="Unassembled WGS sequence"/>
</dbReference>
<evidence type="ECO:0000313" key="3">
    <source>
        <dbReference type="Proteomes" id="UP000305874"/>
    </source>
</evidence>
<dbReference type="InterPro" id="IPR000014">
    <property type="entry name" value="PAS"/>
</dbReference>
<dbReference type="Gene3D" id="3.30.450.20">
    <property type="entry name" value="PAS domain"/>
    <property type="match status" value="1"/>
</dbReference>
<feature type="non-terminal residue" evidence="2">
    <location>
        <position position="112"/>
    </location>
</feature>
<sequence length="112" mass="12983">KKALACSLDVKERQASLLNTMLDNIPDLIYFKNIDGSFIGCNAAFETFLHVKREEIVGRELHEITDKFSELTALEQYMRLQQRSLTQTLVLDEKSYMLTLAPFYNEQHRLIG</sequence>
<dbReference type="SUPFAM" id="SSF55785">
    <property type="entry name" value="PYP-like sensor domain (PAS domain)"/>
    <property type="match status" value="1"/>
</dbReference>
<dbReference type="CDD" id="cd00130">
    <property type="entry name" value="PAS"/>
    <property type="match status" value="1"/>
</dbReference>
<dbReference type="InterPro" id="IPR013767">
    <property type="entry name" value="PAS_fold"/>
</dbReference>
<accession>A0A5S3YNA7</accession>
<comment type="caution">
    <text evidence="2">The sequence shown here is derived from an EMBL/GenBank/DDBJ whole genome shotgun (WGS) entry which is preliminary data.</text>
</comment>
<dbReference type="GO" id="GO:0006355">
    <property type="term" value="P:regulation of DNA-templated transcription"/>
    <property type="evidence" value="ECO:0007669"/>
    <property type="project" value="InterPro"/>
</dbReference>
<dbReference type="AlphaFoldDB" id="A0A5S3YNA7"/>
<organism evidence="2 3">
    <name type="scientific">Pseudoalteromonas ruthenica</name>
    <dbReference type="NCBI Taxonomy" id="151081"/>
    <lineage>
        <taxon>Bacteria</taxon>
        <taxon>Pseudomonadati</taxon>
        <taxon>Pseudomonadota</taxon>
        <taxon>Gammaproteobacteria</taxon>
        <taxon>Alteromonadales</taxon>
        <taxon>Pseudoalteromonadaceae</taxon>
        <taxon>Pseudoalteromonas</taxon>
    </lineage>
</organism>
<dbReference type="InterPro" id="IPR035965">
    <property type="entry name" value="PAS-like_dom_sf"/>
</dbReference>
<dbReference type="PROSITE" id="PS50112">
    <property type="entry name" value="PAS"/>
    <property type="match status" value="1"/>
</dbReference>
<protein>
    <recommendedName>
        <fullName evidence="1">PAS domain-containing protein</fullName>
    </recommendedName>
</protein>
<evidence type="ECO:0000313" key="2">
    <source>
        <dbReference type="EMBL" id="TMP76909.1"/>
    </source>
</evidence>
<reference evidence="2 3" key="1">
    <citation type="submission" date="2017-12" db="EMBL/GenBank/DDBJ databases">
        <authorList>
            <person name="Paulsen S."/>
            <person name="Gram L.K."/>
        </authorList>
    </citation>
    <scope>NUCLEOTIDE SEQUENCE [LARGE SCALE GENOMIC DNA]</scope>
    <source>
        <strain evidence="2 3">S2897</strain>
    </source>
</reference>
<dbReference type="EMBL" id="PNCG01000488">
    <property type="protein sequence ID" value="TMP76909.1"/>
    <property type="molecule type" value="Genomic_DNA"/>
</dbReference>
<evidence type="ECO:0000259" key="1">
    <source>
        <dbReference type="PROSITE" id="PS50112"/>
    </source>
</evidence>
<gene>
    <name evidence="2" type="ORF">CWC05_21130</name>
</gene>
<name>A0A5S3YNA7_9GAMM</name>